<feature type="domain" description="DUF202" evidence="7">
    <location>
        <begin position="68"/>
        <end position="141"/>
    </location>
</feature>
<evidence type="ECO:0000313" key="8">
    <source>
        <dbReference type="EMBL" id="CAG8582611.1"/>
    </source>
</evidence>
<feature type="transmembrane region" description="Helical" evidence="6">
    <location>
        <begin position="112"/>
        <end position="134"/>
    </location>
</feature>
<accession>A0A9N9BVK9</accession>
<protein>
    <submittedName>
        <fullName evidence="8">4756_t:CDS:1</fullName>
    </submittedName>
</protein>
<keyword evidence="9" id="KW-1185">Reference proteome</keyword>
<gene>
    <name evidence="8" type="ORF">POCULU_LOCUS6566</name>
</gene>
<comment type="caution">
    <text evidence="8">The sequence shown here is derived from an EMBL/GenBank/DDBJ whole genome shotgun (WGS) entry which is preliminary data.</text>
</comment>
<evidence type="ECO:0000259" key="7">
    <source>
        <dbReference type="Pfam" id="PF02656"/>
    </source>
</evidence>
<feature type="transmembrane region" description="Helical" evidence="6">
    <location>
        <begin position="154"/>
        <end position="176"/>
    </location>
</feature>
<dbReference type="GO" id="GO:0005886">
    <property type="term" value="C:plasma membrane"/>
    <property type="evidence" value="ECO:0007669"/>
    <property type="project" value="UniProtKB-SubCell"/>
</dbReference>
<name>A0A9N9BVK9_9GLOM</name>
<keyword evidence="3 6" id="KW-0812">Transmembrane</keyword>
<evidence type="ECO:0000256" key="1">
    <source>
        <dbReference type="ARBA" id="ARBA00004651"/>
    </source>
</evidence>
<dbReference type="PANTHER" id="PTHR34187:SF2">
    <property type="entry name" value="DUF202 DOMAIN-CONTAINING PROTEIN"/>
    <property type="match status" value="1"/>
</dbReference>
<dbReference type="PANTHER" id="PTHR34187">
    <property type="entry name" value="FGR18P"/>
    <property type="match status" value="1"/>
</dbReference>
<dbReference type="InterPro" id="IPR003807">
    <property type="entry name" value="DUF202"/>
</dbReference>
<evidence type="ECO:0000256" key="2">
    <source>
        <dbReference type="ARBA" id="ARBA00022475"/>
    </source>
</evidence>
<dbReference type="EMBL" id="CAJVPJ010001238">
    <property type="protein sequence ID" value="CAG8582611.1"/>
    <property type="molecule type" value="Genomic_DNA"/>
</dbReference>
<organism evidence="8 9">
    <name type="scientific">Paraglomus occultum</name>
    <dbReference type="NCBI Taxonomy" id="144539"/>
    <lineage>
        <taxon>Eukaryota</taxon>
        <taxon>Fungi</taxon>
        <taxon>Fungi incertae sedis</taxon>
        <taxon>Mucoromycota</taxon>
        <taxon>Glomeromycotina</taxon>
        <taxon>Glomeromycetes</taxon>
        <taxon>Paraglomerales</taxon>
        <taxon>Paraglomeraceae</taxon>
        <taxon>Paraglomus</taxon>
    </lineage>
</organism>
<dbReference type="Pfam" id="PF02656">
    <property type="entry name" value="DUF202"/>
    <property type="match status" value="1"/>
</dbReference>
<comment type="subcellular location">
    <subcellularLocation>
        <location evidence="1">Cell membrane</location>
        <topology evidence="1">Multi-pass membrane protein</topology>
    </subcellularLocation>
</comment>
<reference evidence="8" key="1">
    <citation type="submission" date="2021-06" db="EMBL/GenBank/DDBJ databases">
        <authorList>
            <person name="Kallberg Y."/>
            <person name="Tangrot J."/>
            <person name="Rosling A."/>
        </authorList>
    </citation>
    <scope>NUCLEOTIDE SEQUENCE</scope>
    <source>
        <strain evidence="8">IA702</strain>
    </source>
</reference>
<dbReference type="InterPro" id="IPR052053">
    <property type="entry name" value="IM_YidH-like"/>
</dbReference>
<keyword evidence="5 6" id="KW-0472">Membrane</keyword>
<evidence type="ECO:0000256" key="4">
    <source>
        <dbReference type="ARBA" id="ARBA00022989"/>
    </source>
</evidence>
<dbReference type="Proteomes" id="UP000789572">
    <property type="component" value="Unassembled WGS sequence"/>
</dbReference>
<dbReference type="AlphaFoldDB" id="A0A9N9BVK9"/>
<keyword evidence="2" id="KW-1003">Cell membrane</keyword>
<evidence type="ECO:0000256" key="5">
    <source>
        <dbReference type="ARBA" id="ARBA00023136"/>
    </source>
</evidence>
<evidence type="ECO:0000256" key="3">
    <source>
        <dbReference type="ARBA" id="ARBA00022692"/>
    </source>
</evidence>
<feature type="transmembrane region" description="Helical" evidence="6">
    <location>
        <begin position="79"/>
        <end position="100"/>
    </location>
</feature>
<sequence length="180" mass="19431">LVAKMSQTVTASTSSTLCRRTSSSRQETISIVNNTEEESSANMTKGNVNALLNWKPTLCLENKASVARDHLANERTFLAWLRTSLSFVSIGIAVTQLFRLNPSKHDHSGKEVIGKVIGIAFTVLGVVFLLLGVIRYFHSQHTMTLGEFPASRGGVAIGTGLTLIILAGCMIVLLVVEKTS</sequence>
<proteinExistence type="predicted"/>
<dbReference type="OrthoDB" id="199599at2759"/>
<keyword evidence="4 6" id="KW-1133">Transmembrane helix</keyword>
<evidence type="ECO:0000256" key="6">
    <source>
        <dbReference type="SAM" id="Phobius"/>
    </source>
</evidence>
<feature type="non-terminal residue" evidence="8">
    <location>
        <position position="180"/>
    </location>
</feature>
<evidence type="ECO:0000313" key="9">
    <source>
        <dbReference type="Proteomes" id="UP000789572"/>
    </source>
</evidence>